<dbReference type="InterPro" id="IPR001387">
    <property type="entry name" value="Cro/C1-type_HTH"/>
</dbReference>
<proteinExistence type="predicted"/>
<dbReference type="Gene3D" id="1.10.260.40">
    <property type="entry name" value="lambda repressor-like DNA-binding domains"/>
    <property type="match status" value="1"/>
</dbReference>
<dbReference type="InterPro" id="IPR003593">
    <property type="entry name" value="AAA+_ATPase"/>
</dbReference>
<dbReference type="InterPro" id="IPR002182">
    <property type="entry name" value="NB-ARC"/>
</dbReference>
<dbReference type="GO" id="GO:0043531">
    <property type="term" value="F:ADP binding"/>
    <property type="evidence" value="ECO:0007669"/>
    <property type="project" value="InterPro"/>
</dbReference>
<dbReference type="InterPro" id="IPR027417">
    <property type="entry name" value="P-loop_NTPase"/>
</dbReference>
<protein>
    <recommendedName>
        <fullName evidence="1">HTH cro/C1-type domain-containing protein</fullName>
    </recommendedName>
</protein>
<dbReference type="Proteomes" id="UP000630887">
    <property type="component" value="Unassembled WGS sequence"/>
</dbReference>
<dbReference type="PROSITE" id="PS50943">
    <property type="entry name" value="HTH_CROC1"/>
    <property type="match status" value="1"/>
</dbReference>
<dbReference type="SUPFAM" id="SSF48452">
    <property type="entry name" value="TPR-like"/>
    <property type="match status" value="1"/>
</dbReference>
<dbReference type="CDD" id="cd00093">
    <property type="entry name" value="HTH_XRE"/>
    <property type="match status" value="1"/>
</dbReference>
<dbReference type="SUPFAM" id="SSF47413">
    <property type="entry name" value="lambda repressor-like DNA-binding domains"/>
    <property type="match status" value="1"/>
</dbReference>
<dbReference type="SMART" id="SM00530">
    <property type="entry name" value="HTH_XRE"/>
    <property type="match status" value="1"/>
</dbReference>
<name>A0A8J3L1Z7_9ACTN</name>
<dbReference type="SMART" id="SM00028">
    <property type="entry name" value="TPR"/>
    <property type="match status" value="4"/>
</dbReference>
<dbReference type="Pfam" id="PF13560">
    <property type="entry name" value="HTH_31"/>
    <property type="match status" value="1"/>
</dbReference>
<dbReference type="InterPro" id="IPR011990">
    <property type="entry name" value="TPR-like_helical_dom_sf"/>
</dbReference>
<accession>A0A8J3L1Z7</accession>
<evidence type="ECO:0000313" key="3">
    <source>
        <dbReference type="Proteomes" id="UP000630887"/>
    </source>
</evidence>
<evidence type="ECO:0000259" key="1">
    <source>
        <dbReference type="PROSITE" id="PS50943"/>
    </source>
</evidence>
<dbReference type="GO" id="GO:0003677">
    <property type="term" value="F:DNA binding"/>
    <property type="evidence" value="ECO:0007669"/>
    <property type="project" value="InterPro"/>
</dbReference>
<dbReference type="Gene3D" id="1.25.40.10">
    <property type="entry name" value="Tetratricopeptide repeat domain"/>
    <property type="match status" value="2"/>
</dbReference>
<evidence type="ECO:0000313" key="2">
    <source>
        <dbReference type="EMBL" id="GIG07131.1"/>
    </source>
</evidence>
<gene>
    <name evidence="2" type="ORF">Cco03nite_38310</name>
</gene>
<dbReference type="Gene3D" id="3.40.50.300">
    <property type="entry name" value="P-loop containing nucleotide triphosphate hydrolases"/>
    <property type="match status" value="1"/>
</dbReference>
<keyword evidence="3" id="KW-1185">Reference proteome</keyword>
<dbReference type="PANTHER" id="PTHR47691">
    <property type="entry name" value="REGULATOR-RELATED"/>
    <property type="match status" value="1"/>
</dbReference>
<feature type="domain" description="HTH cro/C1-type" evidence="1">
    <location>
        <begin position="15"/>
        <end position="70"/>
    </location>
</feature>
<reference evidence="2 3" key="1">
    <citation type="submission" date="2021-01" db="EMBL/GenBank/DDBJ databases">
        <title>Whole genome shotgun sequence of Catellatospora coxensis NBRC 107359.</title>
        <authorList>
            <person name="Komaki H."/>
            <person name="Tamura T."/>
        </authorList>
    </citation>
    <scope>NUCLEOTIDE SEQUENCE [LARGE SCALE GENOMIC DNA]</scope>
    <source>
        <strain evidence="2 3">NBRC 107359</strain>
    </source>
</reference>
<dbReference type="EMBL" id="BONI01000031">
    <property type="protein sequence ID" value="GIG07131.1"/>
    <property type="molecule type" value="Genomic_DNA"/>
</dbReference>
<dbReference type="PANTHER" id="PTHR47691:SF3">
    <property type="entry name" value="HTH-TYPE TRANSCRIPTIONAL REGULATOR RV0890C-RELATED"/>
    <property type="match status" value="1"/>
</dbReference>
<dbReference type="SMART" id="SM00382">
    <property type="entry name" value="AAA"/>
    <property type="match status" value="1"/>
</dbReference>
<organism evidence="2 3">
    <name type="scientific">Catellatospora coxensis</name>
    <dbReference type="NCBI Taxonomy" id="310354"/>
    <lineage>
        <taxon>Bacteria</taxon>
        <taxon>Bacillati</taxon>
        <taxon>Actinomycetota</taxon>
        <taxon>Actinomycetes</taxon>
        <taxon>Micromonosporales</taxon>
        <taxon>Micromonosporaceae</taxon>
        <taxon>Catellatospora</taxon>
    </lineage>
</organism>
<dbReference type="InterPro" id="IPR019734">
    <property type="entry name" value="TPR_rpt"/>
</dbReference>
<dbReference type="AlphaFoldDB" id="A0A8J3L1Z7"/>
<dbReference type="RefSeq" id="WP_203693482.1">
    <property type="nucleotide sequence ID" value="NZ_BAAALC010000044.1"/>
</dbReference>
<dbReference type="SUPFAM" id="SSF52540">
    <property type="entry name" value="P-loop containing nucleoside triphosphate hydrolases"/>
    <property type="match status" value="1"/>
</dbReference>
<comment type="caution">
    <text evidence="2">The sequence shown here is derived from an EMBL/GenBank/DDBJ whole genome shotgun (WGS) entry which is preliminary data.</text>
</comment>
<dbReference type="Pfam" id="PF00931">
    <property type="entry name" value="NB-ARC"/>
    <property type="match status" value="1"/>
</dbReference>
<sequence length="797" mass="86061">MTTAPVQASTFGNLLRTLRRAAGLTLEQLAERSGISTRAISDMERGHSRAPQARTLAALADGLGLDSDARAGLTAAAKEARSPSAAGRPRLCEPPRGVTDFVGRQAEFEIVRQAAIRAVEGDDLPPVLVVHGQPGLGKTALALWAANELRDDFPDGCLYVDLRGVDAVPLPAGDALLRLLRALGIRPHQVADSDDERCAQLRGILRDRRCVLVLDNAGSEAQVRPLLPAGGRCLVIATSRRALGGLEGVLRIALSPLAPEESAGLLRSIAVQAADPQMAQHVDRVADLCGHLPLALRIAGTRLAVRPQWTVGQLVDRLTDAGHRLAALSAGDTGVAPAFALSYAQLPAPTAQLFRRLAHVPAADFAAPLAAALIEAELPDAQDRLDDLVEVGLLQAEGVDRYRFHDLIRLYADERLHAEEPPDTRAETAERMNTWLLDTVVVAGRWYEPEYGGLPDGWAGLVPLATAEEADAWLRAEADNWLPALRTAAARGRHQLVADVAVATRWYSEETLRWRVWWEVRRLARAAANALPDRRQQAFHTSLYAWTAVYLMALYEEAEEAAMEAYRLAQSIGDLQEQARALGSAGAARVSLRRHDDALWAHRTASELADRAGDHALYVDLLTGSGYALEGLGRYDEAVGEFQRALTELDRRPVAGRPALTTRSGALYGVASCFERAGRAEESLHAVERALPVLIENRDEDMVAFALVLRGKARAALGRPAEARADLTRALEMLADSLPSRLEDEARVMLPTLDGTGSAEAQAELARALELLADSLDSRLETEAQATRAVLDDTDPA</sequence>
<dbReference type="PRINTS" id="PR00364">
    <property type="entry name" value="DISEASERSIST"/>
</dbReference>
<dbReference type="InterPro" id="IPR010982">
    <property type="entry name" value="Lambda_DNA-bd_dom_sf"/>
</dbReference>